<evidence type="ECO:0000313" key="3">
    <source>
        <dbReference type="Proteomes" id="UP000002139"/>
    </source>
</evidence>
<evidence type="ECO:0008006" key="4">
    <source>
        <dbReference type="Google" id="ProtNLM"/>
    </source>
</evidence>
<dbReference type="Proteomes" id="UP000002139">
    <property type="component" value="Chromosome"/>
</dbReference>
<dbReference type="BioCyc" id="SCEL448385:SCE_RS43645-MONOMER"/>
<dbReference type="AlphaFoldDB" id="A9FYX6"/>
<reference evidence="2 3" key="1">
    <citation type="journal article" date="2007" name="Nat. Biotechnol.">
        <title>Complete genome sequence of the myxobacterium Sorangium cellulosum.</title>
        <authorList>
            <person name="Schneiker S."/>
            <person name="Perlova O."/>
            <person name="Kaiser O."/>
            <person name="Gerth K."/>
            <person name="Alici A."/>
            <person name="Altmeyer M.O."/>
            <person name="Bartels D."/>
            <person name="Bekel T."/>
            <person name="Beyer S."/>
            <person name="Bode E."/>
            <person name="Bode H.B."/>
            <person name="Bolten C.J."/>
            <person name="Choudhuri J.V."/>
            <person name="Doss S."/>
            <person name="Elnakady Y.A."/>
            <person name="Frank B."/>
            <person name="Gaigalat L."/>
            <person name="Goesmann A."/>
            <person name="Groeger C."/>
            <person name="Gross F."/>
            <person name="Jelsbak L."/>
            <person name="Jelsbak L."/>
            <person name="Kalinowski J."/>
            <person name="Kegler C."/>
            <person name="Knauber T."/>
            <person name="Konietzny S."/>
            <person name="Kopp M."/>
            <person name="Krause L."/>
            <person name="Krug D."/>
            <person name="Linke B."/>
            <person name="Mahmud T."/>
            <person name="Martinez-Arias R."/>
            <person name="McHardy A.C."/>
            <person name="Merai M."/>
            <person name="Meyer F."/>
            <person name="Mormann S."/>
            <person name="Munoz-Dorado J."/>
            <person name="Perez J."/>
            <person name="Pradella S."/>
            <person name="Rachid S."/>
            <person name="Raddatz G."/>
            <person name="Rosenau F."/>
            <person name="Rueckert C."/>
            <person name="Sasse F."/>
            <person name="Scharfe M."/>
            <person name="Schuster S.C."/>
            <person name="Suen G."/>
            <person name="Treuner-Lange A."/>
            <person name="Velicer G.J."/>
            <person name="Vorholter F.-J."/>
            <person name="Weissman K.J."/>
            <person name="Welch R.D."/>
            <person name="Wenzel S.C."/>
            <person name="Whitworth D.E."/>
            <person name="Wilhelm S."/>
            <person name="Wittmann C."/>
            <person name="Bloecker H."/>
            <person name="Puehler A."/>
            <person name="Mueller R."/>
        </authorList>
    </citation>
    <scope>NUCLEOTIDE SEQUENCE [LARGE SCALE GENOMIC DNA]</scope>
    <source>
        <strain evidence="3">So ce56</strain>
    </source>
</reference>
<protein>
    <recommendedName>
        <fullName evidence="4">Secreted protein</fullName>
    </recommendedName>
</protein>
<proteinExistence type="predicted"/>
<dbReference type="OrthoDB" id="9928198at2"/>
<organism evidence="2 3">
    <name type="scientific">Sorangium cellulosum (strain So ce56)</name>
    <name type="common">Polyangium cellulosum (strain So ce56)</name>
    <dbReference type="NCBI Taxonomy" id="448385"/>
    <lineage>
        <taxon>Bacteria</taxon>
        <taxon>Pseudomonadati</taxon>
        <taxon>Myxococcota</taxon>
        <taxon>Polyangia</taxon>
        <taxon>Polyangiales</taxon>
        <taxon>Polyangiaceae</taxon>
        <taxon>Sorangium</taxon>
    </lineage>
</organism>
<evidence type="ECO:0000256" key="1">
    <source>
        <dbReference type="SAM" id="SignalP"/>
    </source>
</evidence>
<dbReference type="EMBL" id="AM746676">
    <property type="protein sequence ID" value="CAN98689.1"/>
    <property type="molecule type" value="Genomic_DNA"/>
</dbReference>
<evidence type="ECO:0000313" key="2">
    <source>
        <dbReference type="EMBL" id="CAN98689.1"/>
    </source>
</evidence>
<dbReference type="RefSeq" id="WP_012241128.1">
    <property type="nucleotide sequence ID" value="NC_010162.1"/>
</dbReference>
<feature type="signal peptide" evidence="1">
    <location>
        <begin position="1"/>
        <end position="19"/>
    </location>
</feature>
<dbReference type="KEGG" id="scl:sce8519"/>
<name>A9FYX6_SORC5</name>
<accession>A9FYX6</accession>
<gene>
    <name evidence="2" type="ordered locus">sce8519</name>
</gene>
<dbReference type="HOGENOM" id="CLU_1569691_0_0_7"/>
<feature type="chain" id="PRO_5002735707" description="Secreted protein" evidence="1">
    <location>
        <begin position="20"/>
        <end position="170"/>
    </location>
</feature>
<keyword evidence="3" id="KW-1185">Reference proteome</keyword>
<keyword evidence="1" id="KW-0732">Signal</keyword>
<sequence length="170" mass="17463">MYKSIPLFIVGAVVSAALANSSDAAALHERVSGTNCAYGNGTSTGNLIAIGGAISNSSTSGAESVSCPVTDDDRFRKQDIATLNIHGYNGGISISGQSAEVDASTCVQYYGSTGGACTTPVSTSGNGNYTLSPPLTYWTSSNYADFGYIRIKLPPKGTNASTVRGYYTAD</sequence>